<sequence>MQNQIIKYVQGLTFIPILTIVSPFMNIYQQTTNVSQDKTVQTSVSINEERAEKIDAYFAQRDMPLKGYGAKMVEEAEKNNIEWTLIPAIAIKESTGGKFACDHNPFGWGSCKIEFRSWNHAIEVIANNLGGNNPNTARYYKGTSTKEKLHHYNGSVIPTYTGEILEFMELIENQDVSKFKKKMI</sequence>
<organism evidence="1 2">
    <name type="scientific">Candidatus Campbellbacteria bacterium RIFCSPHIGHO2_12_FULL_35_10</name>
    <dbReference type="NCBI Taxonomy" id="1797578"/>
    <lineage>
        <taxon>Bacteria</taxon>
        <taxon>Candidatus Campbelliibacteriota</taxon>
    </lineage>
</organism>
<dbReference type="EMBL" id="MFAA01000031">
    <property type="protein sequence ID" value="OGD68539.1"/>
    <property type="molecule type" value="Genomic_DNA"/>
</dbReference>
<evidence type="ECO:0008006" key="3">
    <source>
        <dbReference type="Google" id="ProtNLM"/>
    </source>
</evidence>
<evidence type="ECO:0000313" key="2">
    <source>
        <dbReference type="Proteomes" id="UP000185891"/>
    </source>
</evidence>
<proteinExistence type="predicted"/>
<dbReference type="Proteomes" id="UP000185891">
    <property type="component" value="Unassembled WGS sequence"/>
</dbReference>
<comment type="caution">
    <text evidence="1">The sequence shown here is derived from an EMBL/GenBank/DDBJ whole genome shotgun (WGS) entry which is preliminary data.</text>
</comment>
<gene>
    <name evidence="1" type="ORF">A3E89_01430</name>
</gene>
<reference evidence="1 2" key="1">
    <citation type="journal article" date="2016" name="Nat. Commun.">
        <title>Thousands of microbial genomes shed light on interconnected biogeochemical processes in an aquifer system.</title>
        <authorList>
            <person name="Anantharaman K."/>
            <person name="Brown C.T."/>
            <person name="Hug L.A."/>
            <person name="Sharon I."/>
            <person name="Castelle C.J."/>
            <person name="Probst A.J."/>
            <person name="Thomas B.C."/>
            <person name="Singh A."/>
            <person name="Wilkins M.J."/>
            <person name="Karaoz U."/>
            <person name="Brodie E.L."/>
            <person name="Williams K.H."/>
            <person name="Hubbard S.S."/>
            <person name="Banfield J.F."/>
        </authorList>
    </citation>
    <scope>NUCLEOTIDE SEQUENCE [LARGE SCALE GENOMIC DNA]</scope>
</reference>
<protein>
    <recommendedName>
        <fullName evidence="3">Mannosyl-glycoprotein endo-beta-N-acetylglucosamidase-like domain-containing protein</fullName>
    </recommendedName>
</protein>
<name>A0A1F5EMC3_9BACT</name>
<evidence type="ECO:0000313" key="1">
    <source>
        <dbReference type="EMBL" id="OGD68539.1"/>
    </source>
</evidence>
<dbReference type="AlphaFoldDB" id="A0A1F5EMC3"/>
<accession>A0A1F5EMC3</accession>
<dbReference type="Gene3D" id="1.10.530.10">
    <property type="match status" value="1"/>
</dbReference>